<sequence>MEQTQPVVVSAREAEVLALLGAHLSNAQIAGRLHMSVRTVEGHVSSLLRKYGVGGRRALADLAGTASQGPPAPGRILGLPAARTSFVGRSAERDLVLAALEQGRLVTMTGSGGAGKTRLAAVVAGAAASLFPSGGAFVDLVPVEGESLLQAVASALEVAERPPQPLRETVAERLGRGRCLVVLDNCEHLLEAVTTWVEQILAACPDLVVLATSRERLGLSDEQTVPIGPLPLASDAEQLFRERALAADPHHAADPAVITDLCGRLDGLPLAIELAAARSASLGATGLLTGLGDYLRLLAGGRGAAVRHRSLRAVIDWSHELLDEEERALLRRLAVFTGGFTLDAAVEVTAAGDHAAVADVLGRLVDKSLVSRRPAAGRWHLLETIRAFAAEQLDISGERPGTRRRHLHWAASAAASLEASLDGDRWRDDLDDVSGDLQAALDGADRADENAHRLARSLARLTYARHFPGRALELFRLAAALAPTPGQAALDLCGAADTSHVVTASTGEAFELLLAAAERYRLAGDGDGRAVCLARAVETACRYPAGLPEPIPPARLARLLADATAAGDPAVPRVAAHLAAAAAWVPTGDQPGPDPARARAALEAAHRTADPVLVGAALDAVCTAAKNAGRLREAHRHSLQRLALLESMDHHDPRATAEIEDAFLAASTLAIAVGDLPAALTTARRAAGSALIGEAPFITANQLIPVLVLTGGFDQAQHHAEALWNWWRQSGRPAAGRTWPAFAMSMLLHGLRGDREEQRRWHRRTCEAVGPHNAHWLGESSLTAFIDLRLAVHHHDTAAAPRLVDRIFADSGGVSHLVYTRALAAELAVIAALPAADDHLAAVEADAGENDWALACLARARGRLHEDPRQVTASVEGWERIGARFERAQTLLLLPGRTAEGLAELAALSASPVRTGAALVFG</sequence>
<name>A0A841DD14_PLAVE</name>
<keyword evidence="3" id="KW-1185">Reference proteome</keyword>
<dbReference type="InterPro" id="IPR000792">
    <property type="entry name" value="Tscrpt_reg_LuxR_C"/>
</dbReference>
<dbReference type="EMBL" id="JACHJJ010000025">
    <property type="protein sequence ID" value="MBB5966673.1"/>
    <property type="molecule type" value="Genomic_DNA"/>
</dbReference>
<dbReference type="Gene3D" id="3.40.50.300">
    <property type="entry name" value="P-loop containing nucleotide triphosphate hydrolases"/>
    <property type="match status" value="1"/>
</dbReference>
<evidence type="ECO:0000313" key="3">
    <source>
        <dbReference type="Proteomes" id="UP000562352"/>
    </source>
</evidence>
<dbReference type="PANTHER" id="PTHR47691">
    <property type="entry name" value="REGULATOR-RELATED"/>
    <property type="match status" value="1"/>
</dbReference>
<dbReference type="AlphaFoldDB" id="A0A841DD14"/>
<comment type="caution">
    <text evidence="2">The sequence shown here is derived from an EMBL/GenBank/DDBJ whole genome shotgun (WGS) entry which is preliminary data.</text>
</comment>
<reference evidence="2 3" key="1">
    <citation type="submission" date="2020-08" db="EMBL/GenBank/DDBJ databases">
        <title>Genomic Encyclopedia of Type Strains, Phase III (KMG-III): the genomes of soil and plant-associated and newly described type strains.</title>
        <authorList>
            <person name="Whitman W."/>
        </authorList>
    </citation>
    <scope>NUCLEOTIDE SEQUENCE [LARGE SCALE GENOMIC DNA]</scope>
    <source>
        <strain evidence="2 3">CECT 3303</strain>
    </source>
</reference>
<accession>A0A841DD14</accession>
<dbReference type="PANTHER" id="PTHR47691:SF3">
    <property type="entry name" value="HTH-TYPE TRANSCRIPTIONAL REGULATOR RV0890C-RELATED"/>
    <property type="match status" value="1"/>
</dbReference>
<dbReference type="PRINTS" id="PR00364">
    <property type="entry name" value="DISEASERSIST"/>
</dbReference>
<feature type="domain" description="HTH luxR-type" evidence="1">
    <location>
        <begin position="2"/>
        <end position="67"/>
    </location>
</feature>
<dbReference type="SUPFAM" id="SSF52540">
    <property type="entry name" value="P-loop containing nucleoside triphosphate hydrolases"/>
    <property type="match status" value="1"/>
</dbReference>
<keyword evidence="2" id="KW-0238">DNA-binding</keyword>
<evidence type="ECO:0000259" key="1">
    <source>
        <dbReference type="PROSITE" id="PS50043"/>
    </source>
</evidence>
<dbReference type="InterPro" id="IPR058852">
    <property type="entry name" value="HTH_77"/>
</dbReference>
<organism evidence="2 3">
    <name type="scientific">Planomonospora venezuelensis</name>
    <dbReference type="NCBI Taxonomy" id="1999"/>
    <lineage>
        <taxon>Bacteria</taxon>
        <taxon>Bacillati</taxon>
        <taxon>Actinomycetota</taxon>
        <taxon>Actinomycetes</taxon>
        <taxon>Streptosporangiales</taxon>
        <taxon>Streptosporangiaceae</taxon>
        <taxon>Planomonospora</taxon>
    </lineage>
</organism>
<dbReference type="Pfam" id="PF25872">
    <property type="entry name" value="HTH_77"/>
    <property type="match status" value="1"/>
</dbReference>
<proteinExistence type="predicted"/>
<dbReference type="RefSeq" id="WP_184946961.1">
    <property type="nucleotide sequence ID" value="NZ_BAAAWZ010000001.1"/>
</dbReference>
<gene>
    <name evidence="2" type="ORF">FHS22_005965</name>
</gene>
<protein>
    <submittedName>
        <fullName evidence="2">Putative ATPase/DNA-binding CsgD family transcriptional regulator</fullName>
    </submittedName>
</protein>
<dbReference type="Pfam" id="PF00196">
    <property type="entry name" value="GerE"/>
    <property type="match status" value="1"/>
</dbReference>
<dbReference type="SMART" id="SM00421">
    <property type="entry name" value="HTH_LUXR"/>
    <property type="match status" value="1"/>
</dbReference>
<dbReference type="GO" id="GO:0003677">
    <property type="term" value="F:DNA binding"/>
    <property type="evidence" value="ECO:0007669"/>
    <property type="project" value="UniProtKB-KW"/>
</dbReference>
<dbReference type="InterPro" id="IPR036388">
    <property type="entry name" value="WH-like_DNA-bd_sf"/>
</dbReference>
<dbReference type="InterPro" id="IPR016032">
    <property type="entry name" value="Sig_transdc_resp-reg_C-effctor"/>
</dbReference>
<evidence type="ECO:0000313" key="2">
    <source>
        <dbReference type="EMBL" id="MBB5966673.1"/>
    </source>
</evidence>
<dbReference type="PROSITE" id="PS50043">
    <property type="entry name" value="HTH_LUXR_2"/>
    <property type="match status" value="1"/>
</dbReference>
<dbReference type="Gene3D" id="1.10.10.10">
    <property type="entry name" value="Winged helix-like DNA-binding domain superfamily/Winged helix DNA-binding domain"/>
    <property type="match status" value="1"/>
</dbReference>
<dbReference type="SUPFAM" id="SSF46894">
    <property type="entry name" value="C-terminal effector domain of the bipartite response regulators"/>
    <property type="match status" value="1"/>
</dbReference>
<dbReference type="InterPro" id="IPR027417">
    <property type="entry name" value="P-loop_NTPase"/>
</dbReference>
<dbReference type="CDD" id="cd06170">
    <property type="entry name" value="LuxR_C_like"/>
    <property type="match status" value="1"/>
</dbReference>
<dbReference type="GO" id="GO:0006355">
    <property type="term" value="P:regulation of DNA-templated transcription"/>
    <property type="evidence" value="ECO:0007669"/>
    <property type="project" value="InterPro"/>
</dbReference>
<dbReference type="Proteomes" id="UP000562352">
    <property type="component" value="Unassembled WGS sequence"/>
</dbReference>